<evidence type="ECO:0000313" key="2">
    <source>
        <dbReference type="Proteomes" id="UP000229526"/>
    </source>
</evidence>
<dbReference type="AlphaFoldDB" id="A0A2H0UL77"/>
<sequence>METALQALRSWFSNSGEVVVGELHGDCLRITRLAVGDEGRAVIKAAVSFTGPLDFALAQKQFQKIRGGKKKKFILTFGSSHATTLYTTLNLARENPSAVIDEAELDNLISQAMWKFVDRERPRIADKMAVSDLDVVLADVHVRGIRIDGYKVLNPIGFTAKNIGIAFRQTFLTRAASEFVRATFPGDRVELIGEAGAIAANVSAIHNDTDLMVARVARATTELFVARGRGCSYWSTLAWGSENLVAYLAAEIGVSKTTAEAIMTRYFEGATSSVFQKRLEHILNNELFLLMKKITAAAKRAKVSKAFIHAPEAFPVDLIQGAPRGLPHCPDFQRFRDVLTQQERTDNLSPVEGRSTAAAAEMMPLYLREWQAAPVYEPLERLVRRRVQWLMPIGTRE</sequence>
<organism evidence="1 2">
    <name type="scientific">Candidatus Harrisonbacteria bacterium CG10_big_fil_rev_8_21_14_0_10_49_15</name>
    <dbReference type="NCBI Taxonomy" id="1974587"/>
    <lineage>
        <taxon>Bacteria</taxon>
        <taxon>Candidatus Harrisoniibacteriota</taxon>
    </lineage>
</organism>
<reference evidence="2" key="1">
    <citation type="submission" date="2017-09" db="EMBL/GenBank/DDBJ databases">
        <title>Depth-based differentiation of microbial function through sediment-hosted aquifers and enrichment of novel symbionts in the deep terrestrial subsurface.</title>
        <authorList>
            <person name="Probst A.J."/>
            <person name="Ladd B."/>
            <person name="Jarett J.K."/>
            <person name="Geller-Mcgrath D.E."/>
            <person name="Sieber C.M.K."/>
            <person name="Emerson J.B."/>
            <person name="Anantharaman K."/>
            <person name="Thomas B.C."/>
            <person name="Malmstrom R."/>
            <person name="Stieglmeier M."/>
            <person name="Klingl A."/>
            <person name="Woyke T."/>
            <person name="Ryan C.M."/>
            <person name="Banfield J.F."/>
        </authorList>
    </citation>
    <scope>NUCLEOTIDE SEQUENCE [LARGE SCALE GENOMIC DNA]</scope>
</reference>
<dbReference type="EMBL" id="PFBD01000019">
    <property type="protein sequence ID" value="PIR87140.1"/>
    <property type="molecule type" value="Genomic_DNA"/>
</dbReference>
<comment type="caution">
    <text evidence="1">The sequence shown here is derived from an EMBL/GenBank/DDBJ whole genome shotgun (WGS) entry which is preliminary data.</text>
</comment>
<evidence type="ECO:0000313" key="1">
    <source>
        <dbReference type="EMBL" id="PIR87140.1"/>
    </source>
</evidence>
<accession>A0A2H0UL77</accession>
<name>A0A2H0UL77_9BACT</name>
<gene>
    <name evidence="1" type="ORF">COU11_02030</name>
</gene>
<dbReference type="Proteomes" id="UP000229526">
    <property type="component" value="Unassembled WGS sequence"/>
</dbReference>
<protein>
    <submittedName>
        <fullName evidence="1">Uncharacterized protein</fullName>
    </submittedName>
</protein>
<proteinExistence type="predicted"/>